<sequence>MPPSFLRWPSLFGTKRSDSNANSNQDQPYRFRILIIGRANAGKTTILRAVCGAEGEPDVYDHEGNLVVLGAAHEAQGQLMSDIHKDDKPARKSTSSIIRSLRDRIAHKASKSSSSAPRSTRALSSILSPSALRGEHNIEYSLLFPSNRRFIFHDSRGFESGSTDELEVVRNFIEKHASEGSMKKQLHAIWSEYKHAMLTIYLAHIFPRYCFPADSNRIITAAEQEFFSSIDTGRVPVVAIFTKFDALDAAACGEFCAQGVPLDKAQRRAPQLAHDKFKQNVLPLISSQPHSPKAVVCLRNMHKMPFSSITEATTELIEKTVVSLDDDVLKQLLIQVQHINVELCIKAAVNSGIIGKTAQGSIQKGIAAADPLQQDMVEEIFKWFPYIWTFVSITVFTPVIG</sequence>
<dbReference type="OrthoDB" id="59699at2759"/>
<evidence type="ECO:0000313" key="2">
    <source>
        <dbReference type="Proteomes" id="UP000027195"/>
    </source>
</evidence>
<dbReference type="InParanoid" id="A0A067LZ60"/>
<proteinExistence type="predicted"/>
<dbReference type="Gene3D" id="3.40.50.300">
    <property type="entry name" value="P-loop containing nucleotide triphosphate hydrolases"/>
    <property type="match status" value="1"/>
</dbReference>
<evidence type="ECO:0000313" key="1">
    <source>
        <dbReference type="EMBL" id="KDQ08554.1"/>
    </source>
</evidence>
<reference evidence="2" key="1">
    <citation type="journal article" date="2014" name="Proc. Natl. Acad. Sci. U.S.A.">
        <title>Extensive sampling of basidiomycete genomes demonstrates inadequacy of the white-rot/brown-rot paradigm for wood decay fungi.</title>
        <authorList>
            <person name="Riley R."/>
            <person name="Salamov A.A."/>
            <person name="Brown D.W."/>
            <person name="Nagy L.G."/>
            <person name="Floudas D."/>
            <person name="Held B.W."/>
            <person name="Levasseur A."/>
            <person name="Lombard V."/>
            <person name="Morin E."/>
            <person name="Otillar R."/>
            <person name="Lindquist E.A."/>
            <person name="Sun H."/>
            <person name="LaButti K.M."/>
            <person name="Schmutz J."/>
            <person name="Jabbour D."/>
            <person name="Luo H."/>
            <person name="Baker S.E."/>
            <person name="Pisabarro A.G."/>
            <person name="Walton J.D."/>
            <person name="Blanchette R.A."/>
            <person name="Henrissat B."/>
            <person name="Martin F."/>
            <person name="Cullen D."/>
            <person name="Hibbett D.S."/>
            <person name="Grigoriev I.V."/>
        </authorList>
    </citation>
    <scope>NUCLEOTIDE SEQUENCE [LARGE SCALE GENOMIC DNA]</scope>
    <source>
        <strain evidence="2">FD-172 SS1</strain>
    </source>
</reference>
<protein>
    <recommendedName>
        <fullName evidence="3">G domain-containing protein</fullName>
    </recommendedName>
</protein>
<dbReference type="SUPFAM" id="SSF52540">
    <property type="entry name" value="P-loop containing nucleoside triphosphate hydrolases"/>
    <property type="match status" value="1"/>
</dbReference>
<dbReference type="AlphaFoldDB" id="A0A067LZ60"/>
<dbReference type="EMBL" id="KL198089">
    <property type="protein sequence ID" value="KDQ08554.1"/>
    <property type="molecule type" value="Genomic_DNA"/>
</dbReference>
<name>A0A067LZ60_BOTB1</name>
<gene>
    <name evidence="1" type="ORF">BOTBODRAFT_564383</name>
</gene>
<dbReference type="HOGENOM" id="CLU_023805_1_0_1"/>
<accession>A0A067LZ60</accession>
<dbReference type="STRING" id="930990.A0A067LZ60"/>
<dbReference type="InterPro" id="IPR027417">
    <property type="entry name" value="P-loop_NTPase"/>
</dbReference>
<keyword evidence="2" id="KW-1185">Reference proteome</keyword>
<dbReference type="Proteomes" id="UP000027195">
    <property type="component" value="Unassembled WGS sequence"/>
</dbReference>
<evidence type="ECO:0008006" key="3">
    <source>
        <dbReference type="Google" id="ProtNLM"/>
    </source>
</evidence>
<organism evidence="1 2">
    <name type="scientific">Botryobasidium botryosum (strain FD-172 SS1)</name>
    <dbReference type="NCBI Taxonomy" id="930990"/>
    <lineage>
        <taxon>Eukaryota</taxon>
        <taxon>Fungi</taxon>
        <taxon>Dikarya</taxon>
        <taxon>Basidiomycota</taxon>
        <taxon>Agaricomycotina</taxon>
        <taxon>Agaricomycetes</taxon>
        <taxon>Cantharellales</taxon>
        <taxon>Botryobasidiaceae</taxon>
        <taxon>Botryobasidium</taxon>
    </lineage>
</organism>